<comment type="caution">
    <text evidence="2">The sequence shown here is derived from an EMBL/GenBank/DDBJ whole genome shotgun (WGS) entry which is preliminary data.</text>
</comment>
<evidence type="ECO:0000313" key="2">
    <source>
        <dbReference type="EMBL" id="KWZ42499.1"/>
    </source>
</evidence>
<reference evidence="2 3" key="1">
    <citation type="submission" date="2015-11" db="EMBL/GenBank/DDBJ databases">
        <authorList>
            <person name="Sahl J."/>
            <person name="Wagner D."/>
            <person name="Keim P."/>
        </authorList>
    </citation>
    <scope>NUCLEOTIDE SEQUENCE [LARGE SCALE GENOMIC DNA]</scope>
    <source>
        <strain evidence="2 3">BDU18</strain>
    </source>
</reference>
<feature type="region of interest" description="Disordered" evidence="1">
    <location>
        <begin position="1"/>
        <end position="70"/>
    </location>
</feature>
<keyword evidence="3" id="KW-1185">Reference proteome</keyword>
<proteinExistence type="predicted"/>
<sequence length="70" mass="7683">MAALLQSAERSIMPRTGARPLRECKADARAARQRPRARELDAGRPFASARGPARTTHESSPARRGAVFLR</sequence>
<feature type="compositionally biased region" description="Basic and acidic residues" evidence="1">
    <location>
        <begin position="20"/>
        <end position="42"/>
    </location>
</feature>
<protein>
    <submittedName>
        <fullName evidence="2">Uncharacterized protein</fullName>
    </submittedName>
</protein>
<name>A0ABR5TBW1_9BURK</name>
<evidence type="ECO:0000313" key="3">
    <source>
        <dbReference type="Proteomes" id="UP000070255"/>
    </source>
</evidence>
<evidence type="ECO:0000256" key="1">
    <source>
        <dbReference type="SAM" id="MobiDB-lite"/>
    </source>
</evidence>
<organism evidence="2 3">
    <name type="scientific">Burkholderia savannae</name>
    <dbReference type="NCBI Taxonomy" id="1637837"/>
    <lineage>
        <taxon>Bacteria</taxon>
        <taxon>Pseudomonadati</taxon>
        <taxon>Pseudomonadota</taxon>
        <taxon>Betaproteobacteria</taxon>
        <taxon>Burkholderiales</taxon>
        <taxon>Burkholderiaceae</taxon>
        <taxon>Burkholderia</taxon>
        <taxon>pseudomallei group</taxon>
    </lineage>
</organism>
<dbReference type="EMBL" id="LNJQ01000001">
    <property type="protein sequence ID" value="KWZ42499.1"/>
    <property type="molecule type" value="Genomic_DNA"/>
</dbReference>
<gene>
    <name evidence="2" type="ORF">WS72_06170</name>
</gene>
<accession>A0ABR5TBW1</accession>
<dbReference type="Proteomes" id="UP000070255">
    <property type="component" value="Unassembled WGS sequence"/>
</dbReference>